<dbReference type="AlphaFoldDB" id="A0A0C3MCM7"/>
<reference evidence="2 3" key="1">
    <citation type="submission" date="2014-04" db="EMBL/GenBank/DDBJ databases">
        <authorList>
            <consortium name="DOE Joint Genome Institute"/>
            <person name="Kuo A."/>
            <person name="Girlanda M."/>
            <person name="Perotto S."/>
            <person name="Kohler A."/>
            <person name="Nagy L.G."/>
            <person name="Floudas D."/>
            <person name="Copeland A."/>
            <person name="Barry K.W."/>
            <person name="Cichocki N."/>
            <person name="Veneault-Fourrey C."/>
            <person name="LaButti K."/>
            <person name="Lindquist E.A."/>
            <person name="Lipzen A."/>
            <person name="Lundell T."/>
            <person name="Morin E."/>
            <person name="Murat C."/>
            <person name="Sun H."/>
            <person name="Tunlid A."/>
            <person name="Henrissat B."/>
            <person name="Grigoriev I.V."/>
            <person name="Hibbett D.S."/>
            <person name="Martin F."/>
            <person name="Nordberg H.P."/>
            <person name="Cantor M.N."/>
            <person name="Hua S.X."/>
        </authorList>
    </citation>
    <scope>NUCLEOTIDE SEQUENCE [LARGE SCALE GENOMIC DNA]</scope>
    <source>
        <strain evidence="2 3">MUT 4182</strain>
    </source>
</reference>
<protein>
    <submittedName>
        <fullName evidence="2">Uncharacterized protein</fullName>
    </submittedName>
</protein>
<feature type="compositionally biased region" description="Polar residues" evidence="1">
    <location>
        <begin position="28"/>
        <end position="45"/>
    </location>
</feature>
<dbReference type="OrthoDB" id="3205926at2759"/>
<sequence length="123" mass="12843">MFSMRALKAFAKAPLIPPPTPVIVPMQTFRSYGTSQAEEQSTSDAKGSKPREKVTSKNEQSSGGAPSTDDIAHSDAAYGGSGPNPEESAKGIEREKSQPGDMKSTPANPKLSNPPAGRKGKTA</sequence>
<reference evidence="3" key="2">
    <citation type="submission" date="2015-01" db="EMBL/GenBank/DDBJ databases">
        <title>Evolutionary Origins and Diversification of the Mycorrhizal Mutualists.</title>
        <authorList>
            <consortium name="DOE Joint Genome Institute"/>
            <consortium name="Mycorrhizal Genomics Consortium"/>
            <person name="Kohler A."/>
            <person name="Kuo A."/>
            <person name="Nagy L.G."/>
            <person name="Floudas D."/>
            <person name="Copeland A."/>
            <person name="Barry K.W."/>
            <person name="Cichocki N."/>
            <person name="Veneault-Fourrey C."/>
            <person name="LaButti K."/>
            <person name="Lindquist E.A."/>
            <person name="Lipzen A."/>
            <person name="Lundell T."/>
            <person name="Morin E."/>
            <person name="Murat C."/>
            <person name="Riley R."/>
            <person name="Ohm R."/>
            <person name="Sun H."/>
            <person name="Tunlid A."/>
            <person name="Henrissat B."/>
            <person name="Grigoriev I.V."/>
            <person name="Hibbett D.S."/>
            <person name="Martin F."/>
        </authorList>
    </citation>
    <scope>NUCLEOTIDE SEQUENCE [LARGE SCALE GENOMIC DNA]</scope>
    <source>
        <strain evidence="3">MUT 4182</strain>
    </source>
</reference>
<keyword evidence="3" id="KW-1185">Reference proteome</keyword>
<feature type="compositionally biased region" description="Basic and acidic residues" evidence="1">
    <location>
        <begin position="46"/>
        <end position="56"/>
    </location>
</feature>
<evidence type="ECO:0000313" key="3">
    <source>
        <dbReference type="Proteomes" id="UP000054248"/>
    </source>
</evidence>
<feature type="region of interest" description="Disordered" evidence="1">
    <location>
        <begin position="10"/>
        <end position="123"/>
    </location>
</feature>
<accession>A0A0C3MCM7</accession>
<dbReference type="EMBL" id="KN822962">
    <property type="protein sequence ID" value="KIO31517.1"/>
    <property type="molecule type" value="Genomic_DNA"/>
</dbReference>
<feature type="compositionally biased region" description="Basic and acidic residues" evidence="1">
    <location>
        <begin position="87"/>
        <end position="98"/>
    </location>
</feature>
<dbReference type="Proteomes" id="UP000054248">
    <property type="component" value="Unassembled WGS sequence"/>
</dbReference>
<evidence type="ECO:0000256" key="1">
    <source>
        <dbReference type="SAM" id="MobiDB-lite"/>
    </source>
</evidence>
<dbReference type="HOGENOM" id="CLU_2016897_0_0_1"/>
<gene>
    <name evidence="2" type="ORF">M407DRAFT_241765</name>
</gene>
<proteinExistence type="predicted"/>
<organism evidence="2 3">
    <name type="scientific">Tulasnella calospora MUT 4182</name>
    <dbReference type="NCBI Taxonomy" id="1051891"/>
    <lineage>
        <taxon>Eukaryota</taxon>
        <taxon>Fungi</taxon>
        <taxon>Dikarya</taxon>
        <taxon>Basidiomycota</taxon>
        <taxon>Agaricomycotina</taxon>
        <taxon>Agaricomycetes</taxon>
        <taxon>Cantharellales</taxon>
        <taxon>Tulasnellaceae</taxon>
        <taxon>Tulasnella</taxon>
    </lineage>
</organism>
<evidence type="ECO:0000313" key="2">
    <source>
        <dbReference type="EMBL" id="KIO31517.1"/>
    </source>
</evidence>
<name>A0A0C3MCM7_9AGAM</name>